<proteinExistence type="predicted"/>
<name>A0A934R8J1_9BACT</name>
<dbReference type="Proteomes" id="UP000600139">
    <property type="component" value="Unassembled WGS sequence"/>
</dbReference>
<evidence type="ECO:0000313" key="2">
    <source>
        <dbReference type="EMBL" id="MBK1818282.1"/>
    </source>
</evidence>
<dbReference type="AlphaFoldDB" id="A0A934R8J1"/>
<protein>
    <submittedName>
        <fullName evidence="2">Helix-turn-helix transcriptional regulator</fullName>
    </submittedName>
</protein>
<feature type="domain" description="HTH cro/C1-type" evidence="1">
    <location>
        <begin position="30"/>
        <end position="84"/>
    </location>
</feature>
<dbReference type="Gene3D" id="1.10.260.40">
    <property type="entry name" value="lambda repressor-like DNA-binding domains"/>
    <property type="match status" value="1"/>
</dbReference>
<dbReference type="InterPro" id="IPR010982">
    <property type="entry name" value="Lambda_DNA-bd_dom_sf"/>
</dbReference>
<keyword evidence="3" id="KW-1185">Reference proteome</keyword>
<dbReference type="PROSITE" id="PS50943">
    <property type="entry name" value="HTH_CROC1"/>
    <property type="match status" value="1"/>
</dbReference>
<reference evidence="2" key="1">
    <citation type="submission" date="2021-01" db="EMBL/GenBank/DDBJ databases">
        <title>Modified the classification status of verrucomicrobia.</title>
        <authorList>
            <person name="Feng X."/>
        </authorList>
    </citation>
    <scope>NUCLEOTIDE SEQUENCE</scope>
    <source>
        <strain evidence="2">JCM 18052</strain>
    </source>
</reference>
<gene>
    <name evidence="2" type="ORF">JIN84_21855</name>
</gene>
<comment type="caution">
    <text evidence="2">The sequence shown here is derived from an EMBL/GenBank/DDBJ whole genome shotgun (WGS) entry which is preliminary data.</text>
</comment>
<dbReference type="InterPro" id="IPR001387">
    <property type="entry name" value="Cro/C1-type_HTH"/>
</dbReference>
<dbReference type="SMART" id="SM00530">
    <property type="entry name" value="HTH_XRE"/>
    <property type="match status" value="1"/>
</dbReference>
<dbReference type="SUPFAM" id="SSF47413">
    <property type="entry name" value="lambda repressor-like DNA-binding domains"/>
    <property type="match status" value="1"/>
</dbReference>
<dbReference type="GO" id="GO:0003677">
    <property type="term" value="F:DNA binding"/>
    <property type="evidence" value="ECO:0007669"/>
    <property type="project" value="InterPro"/>
</dbReference>
<dbReference type="Pfam" id="PF01381">
    <property type="entry name" value="HTH_3"/>
    <property type="match status" value="1"/>
</dbReference>
<evidence type="ECO:0000259" key="1">
    <source>
        <dbReference type="PROSITE" id="PS50943"/>
    </source>
</evidence>
<organism evidence="2 3">
    <name type="scientific">Luteolibacter yonseiensis</name>
    <dbReference type="NCBI Taxonomy" id="1144680"/>
    <lineage>
        <taxon>Bacteria</taxon>
        <taxon>Pseudomonadati</taxon>
        <taxon>Verrucomicrobiota</taxon>
        <taxon>Verrucomicrobiia</taxon>
        <taxon>Verrucomicrobiales</taxon>
        <taxon>Verrucomicrobiaceae</taxon>
        <taxon>Luteolibacter</taxon>
    </lineage>
</organism>
<accession>A0A934R8J1</accession>
<dbReference type="RefSeq" id="WP_200353231.1">
    <property type="nucleotide sequence ID" value="NZ_BAABHZ010000002.1"/>
</dbReference>
<sequence length="91" mass="10172">MSTKTGSIILDGNPSGDPDVAIVLKMVKFLRETRIEKGLTLRDLTEEMGVSYSHLSRAERGLSQPGLVVLLRWCRALDFPFGHLWEIASED</sequence>
<evidence type="ECO:0000313" key="3">
    <source>
        <dbReference type="Proteomes" id="UP000600139"/>
    </source>
</evidence>
<dbReference type="CDD" id="cd00093">
    <property type="entry name" value="HTH_XRE"/>
    <property type="match status" value="1"/>
</dbReference>
<dbReference type="EMBL" id="JAENIK010000013">
    <property type="protein sequence ID" value="MBK1818282.1"/>
    <property type="molecule type" value="Genomic_DNA"/>
</dbReference>